<gene>
    <name evidence="1" type="ORF">ACFSUB_03695</name>
</gene>
<organism evidence="1 2">
    <name type="scientific">Salibacterium lacus</name>
    <dbReference type="NCBI Taxonomy" id="1898109"/>
    <lineage>
        <taxon>Bacteria</taxon>
        <taxon>Bacillati</taxon>
        <taxon>Bacillota</taxon>
        <taxon>Bacilli</taxon>
        <taxon>Bacillales</taxon>
        <taxon>Bacillaceae</taxon>
    </lineage>
</organism>
<protein>
    <submittedName>
        <fullName evidence="1">Uncharacterized protein</fullName>
    </submittedName>
</protein>
<dbReference type="Proteomes" id="UP001597520">
    <property type="component" value="Unassembled WGS sequence"/>
</dbReference>
<evidence type="ECO:0000313" key="1">
    <source>
        <dbReference type="EMBL" id="MFD2704558.1"/>
    </source>
</evidence>
<comment type="caution">
    <text evidence="1">The sequence shown here is derived from an EMBL/GenBank/DDBJ whole genome shotgun (WGS) entry which is preliminary data.</text>
</comment>
<sequence>MVVERELTRRGYDAVYEGNRYFLIDGRSYLLQGCTLPMGGVPMQRTVLKPM</sequence>
<accession>A0ABW5SZ31</accession>
<reference evidence="2" key="1">
    <citation type="journal article" date="2019" name="Int. J. Syst. Evol. Microbiol.">
        <title>The Global Catalogue of Microorganisms (GCM) 10K type strain sequencing project: providing services to taxonomists for standard genome sequencing and annotation.</title>
        <authorList>
            <consortium name="The Broad Institute Genomics Platform"/>
            <consortium name="The Broad Institute Genome Sequencing Center for Infectious Disease"/>
            <person name="Wu L."/>
            <person name="Ma J."/>
        </authorList>
    </citation>
    <scope>NUCLEOTIDE SEQUENCE [LARGE SCALE GENOMIC DNA]</scope>
    <source>
        <strain evidence="2">KCTC 33792</strain>
    </source>
</reference>
<keyword evidence="2" id="KW-1185">Reference proteome</keyword>
<evidence type="ECO:0000313" key="2">
    <source>
        <dbReference type="Proteomes" id="UP001597520"/>
    </source>
</evidence>
<proteinExistence type="predicted"/>
<dbReference type="EMBL" id="JBHUML010000002">
    <property type="protein sequence ID" value="MFD2704558.1"/>
    <property type="molecule type" value="Genomic_DNA"/>
</dbReference>
<dbReference type="RefSeq" id="WP_380711833.1">
    <property type="nucleotide sequence ID" value="NZ_JBHUML010000002.1"/>
</dbReference>
<name>A0ABW5SZ31_9BACI</name>